<dbReference type="InterPro" id="IPR016181">
    <property type="entry name" value="Acyl_CoA_acyltransferase"/>
</dbReference>
<dbReference type="InterPro" id="IPR042203">
    <property type="entry name" value="Leu/Phe-tRNA_Trfase_C"/>
</dbReference>
<proteinExistence type="predicted"/>
<keyword evidence="3 4" id="KW-0012">Acyltransferase</keyword>
<sequence>MVYRIDREDLGDLRLMEKIYRDMEHYYYWSDDFSEAMYRALANAGFISVSLEHGGRQLLLGEIQRSYAILRFDEMHVSKKVAKLLRRAKFRFAFNTAFDDVVRGIQASHEECWMVGEYAALMQRLNADSSEAFRLFSVELFDEETGTLVAGEIGYITANNVYTSLSGFHRPERRYGSWGTLQLVLLGRHLQKSGLRFWNLGHPYMKYKSDLGAVVVPRRTFLKLWYPRRFGSLAH</sequence>
<dbReference type="PANTHER" id="PTHR30098">
    <property type="entry name" value="LEUCYL/PHENYLALANYL-TRNA--PROTEIN TRANSFERASE"/>
    <property type="match status" value="1"/>
</dbReference>
<keyword evidence="1" id="KW-0963">Cytoplasm</keyword>
<dbReference type="RefSeq" id="WP_345972830.1">
    <property type="nucleotide sequence ID" value="NZ_CP147920.1"/>
</dbReference>
<evidence type="ECO:0000256" key="2">
    <source>
        <dbReference type="ARBA" id="ARBA00022679"/>
    </source>
</evidence>
<dbReference type="Gene3D" id="3.40.630.70">
    <property type="entry name" value="Leucyl/phenylalanyl-tRNA-protein transferase, C-terminal domain"/>
    <property type="match status" value="1"/>
</dbReference>
<evidence type="ECO:0000313" key="4">
    <source>
        <dbReference type="EMBL" id="XAU15314.1"/>
    </source>
</evidence>
<keyword evidence="2 4" id="KW-0808">Transferase</keyword>
<dbReference type="EC" id="2.3.1.-" evidence="4"/>
<reference evidence="4 5" key="1">
    <citation type="submission" date="2024-03" db="EMBL/GenBank/DDBJ databases">
        <title>Sulfurimonas sp. HSL3-1.</title>
        <authorList>
            <person name="Wang S."/>
        </authorList>
    </citation>
    <scope>NUCLEOTIDE SEQUENCE [LARGE SCALE GENOMIC DNA]</scope>
    <source>
        <strain evidence="4 5">HSL3-1</strain>
    </source>
</reference>
<accession>A0ABZ3HCG5</accession>
<dbReference type="SUPFAM" id="SSF55729">
    <property type="entry name" value="Acyl-CoA N-acyltransferases (Nat)"/>
    <property type="match status" value="1"/>
</dbReference>
<evidence type="ECO:0000256" key="1">
    <source>
        <dbReference type="ARBA" id="ARBA00022490"/>
    </source>
</evidence>
<protein>
    <submittedName>
        <fullName evidence="4">GNAT family N-acetyltransferase</fullName>
        <ecNumber evidence="4">2.3.1.-</ecNumber>
    </submittedName>
</protein>
<gene>
    <name evidence="4" type="ORF">WCY31_01125</name>
</gene>
<dbReference type="Proteomes" id="UP001447842">
    <property type="component" value="Chromosome"/>
</dbReference>
<organism evidence="4 5">
    <name type="scientific">Sulfurimonas diazotrophicus</name>
    <dbReference type="NCBI Taxonomy" id="3131939"/>
    <lineage>
        <taxon>Bacteria</taxon>
        <taxon>Pseudomonadati</taxon>
        <taxon>Campylobacterota</taxon>
        <taxon>Epsilonproteobacteria</taxon>
        <taxon>Campylobacterales</taxon>
        <taxon>Sulfurimonadaceae</taxon>
        <taxon>Sulfurimonas</taxon>
    </lineage>
</organism>
<evidence type="ECO:0000313" key="5">
    <source>
        <dbReference type="Proteomes" id="UP001447842"/>
    </source>
</evidence>
<keyword evidence="5" id="KW-1185">Reference proteome</keyword>
<dbReference type="PANTHER" id="PTHR30098:SF2">
    <property type="entry name" value="LEUCYL_PHENYLALANYL-TRNA--PROTEIN TRANSFERASE"/>
    <property type="match status" value="1"/>
</dbReference>
<dbReference type="InterPro" id="IPR004616">
    <property type="entry name" value="Leu/Phe-tRNA_Trfase"/>
</dbReference>
<dbReference type="Pfam" id="PF03588">
    <property type="entry name" value="Leu_Phe_trans"/>
    <property type="match status" value="1"/>
</dbReference>
<evidence type="ECO:0000256" key="3">
    <source>
        <dbReference type="ARBA" id="ARBA00023315"/>
    </source>
</evidence>
<dbReference type="GO" id="GO:0016746">
    <property type="term" value="F:acyltransferase activity"/>
    <property type="evidence" value="ECO:0007669"/>
    <property type="project" value="UniProtKB-KW"/>
</dbReference>
<name>A0ABZ3HCG5_9BACT</name>
<dbReference type="EMBL" id="CP147920">
    <property type="protein sequence ID" value="XAU15314.1"/>
    <property type="molecule type" value="Genomic_DNA"/>
</dbReference>